<evidence type="ECO:0000256" key="3">
    <source>
        <dbReference type="ARBA" id="ARBA00022692"/>
    </source>
</evidence>
<dbReference type="Proteomes" id="UP000249203">
    <property type="component" value="Unassembled WGS sequence"/>
</dbReference>
<feature type="domain" description="CHASE" evidence="7">
    <location>
        <begin position="105"/>
        <end position="192"/>
    </location>
</feature>
<gene>
    <name evidence="10" type="ORF">B0I24_11514</name>
    <name evidence="11" type="ORF">CWE07_02830</name>
</gene>
<keyword evidence="4 6" id="KW-1133">Transmembrane helix</keyword>
<dbReference type="AlphaFoldDB" id="A0A327WSA3"/>
<dbReference type="InterPro" id="IPR042240">
    <property type="entry name" value="CHASE_sf"/>
</dbReference>
<dbReference type="Pfam" id="PF00563">
    <property type="entry name" value="EAL"/>
    <property type="match status" value="1"/>
</dbReference>
<evidence type="ECO:0000313" key="11">
    <source>
        <dbReference type="EMBL" id="RUO27577.1"/>
    </source>
</evidence>
<dbReference type="SMART" id="SM01079">
    <property type="entry name" value="CHASE"/>
    <property type="match status" value="1"/>
</dbReference>
<evidence type="ECO:0000256" key="6">
    <source>
        <dbReference type="SAM" id="Phobius"/>
    </source>
</evidence>
<accession>A0A327WSA3</accession>
<keyword evidence="3 6" id="KW-0812">Transmembrane</keyword>
<comment type="subcellular location">
    <subcellularLocation>
        <location evidence="2">Membrane</location>
    </subcellularLocation>
</comment>
<dbReference type="InterPro" id="IPR052155">
    <property type="entry name" value="Biofilm_reg_signaling"/>
</dbReference>
<evidence type="ECO:0000259" key="9">
    <source>
        <dbReference type="PROSITE" id="PS50887"/>
    </source>
</evidence>
<evidence type="ECO:0000313" key="13">
    <source>
        <dbReference type="Proteomes" id="UP000287865"/>
    </source>
</evidence>
<dbReference type="OrthoDB" id="9812358at2"/>
<dbReference type="PROSITE" id="PS50887">
    <property type="entry name" value="GGDEF"/>
    <property type="match status" value="1"/>
</dbReference>
<dbReference type="PANTHER" id="PTHR44757:SF2">
    <property type="entry name" value="BIOFILM ARCHITECTURE MAINTENANCE PROTEIN MBAA"/>
    <property type="match status" value="1"/>
</dbReference>
<dbReference type="SUPFAM" id="SSF141868">
    <property type="entry name" value="EAL domain-like"/>
    <property type="match status" value="1"/>
</dbReference>
<dbReference type="Gene3D" id="3.30.70.270">
    <property type="match status" value="1"/>
</dbReference>
<sequence>MINQRKQHWFILFLLAAFIALQSILFALIISYQYQRADSLRLSAMQHLATQRATLEGLMNINLVSMRGLQAEFVLDPNLSEERFERIAAQLLDHSLHTRHIAAAPDLVITYIYPVIENYNAIGVDYRDLPAQLESVNQAIATEDITIQPPTNLVQGGRAMIARIPVRLENGELWGVISQVIDYQRLFTDAGIGSHANQPFTTALQVDGVHQFGDTNVWAQEPVLLDVSLDQMHWQLGAYPADGDWRWPLAHFYRGFIVGNVIILAILALLMLAFSSHRRLQATHDLIERRAQTDPLTGLISRSYIRQLIERYIHYCALNNEQFCVLFIDLDHFKQVNDSLGHDVGDALLVEVAQRLWMRLRERDLIARLGGDEFVVVLKQVGDLDTSLNLAHQIQQTLADPFEVAGHTLHMYSSIGIALYPSDGKDVSTLLKNADLAMYSAKSAGRNTSAFFDVSMQQEAQNHLSLSNALREGLKNGQFKVFYQPIVAKSGKVSHVEALVRWLHPTRGLIAPGAFIEVAEKSGAIHALGDFVLAQACQDLALLKQHWPHLKLAVNRSPLEFNDAANPARWLNIIQLAHVKPSDVIFEITESLLMPQQARQQTMIQHLQQQGIAFAIDDFGTGYSSVSYLRRFPAELIKLDKSFVDPLPHDADGLAMAAVLVQMAKALRIRTVAEGVETKAQAACLDTLGVDYQQGYYYAKPLALEKLMDWMRRFEQTDD</sequence>
<organism evidence="10 12">
    <name type="scientific">Aliidiomarina maris</name>
    <dbReference type="NCBI Taxonomy" id="531312"/>
    <lineage>
        <taxon>Bacteria</taxon>
        <taxon>Pseudomonadati</taxon>
        <taxon>Pseudomonadota</taxon>
        <taxon>Gammaproteobacteria</taxon>
        <taxon>Alteromonadales</taxon>
        <taxon>Idiomarinaceae</taxon>
        <taxon>Aliidiomarina</taxon>
    </lineage>
</organism>
<dbReference type="Pfam" id="PF03924">
    <property type="entry name" value="CHASE"/>
    <property type="match status" value="1"/>
</dbReference>
<dbReference type="InterPro" id="IPR006189">
    <property type="entry name" value="CHASE_dom"/>
</dbReference>
<name>A0A327WSA3_9GAMM</name>
<dbReference type="SMART" id="SM00052">
    <property type="entry name" value="EAL"/>
    <property type="match status" value="1"/>
</dbReference>
<comment type="caution">
    <text evidence="10">The sequence shown here is derived from an EMBL/GenBank/DDBJ whole genome shotgun (WGS) entry which is preliminary data.</text>
</comment>
<evidence type="ECO:0000256" key="1">
    <source>
        <dbReference type="ARBA" id="ARBA00001946"/>
    </source>
</evidence>
<feature type="domain" description="EAL" evidence="8">
    <location>
        <begin position="463"/>
        <end position="715"/>
    </location>
</feature>
<reference evidence="11 13" key="1">
    <citation type="journal article" date="2018" name="Front. Microbiol.">
        <title>Genome-Based Analysis Reveals the Taxonomy and Diversity of the Family Idiomarinaceae.</title>
        <authorList>
            <person name="Liu Y."/>
            <person name="Lai Q."/>
            <person name="Shao Z."/>
        </authorList>
    </citation>
    <scope>NUCLEOTIDE SEQUENCE [LARGE SCALE GENOMIC DNA]</scope>
    <source>
        <strain evidence="11 13">CF12-14</strain>
    </source>
</reference>
<comment type="cofactor">
    <cofactor evidence="1">
        <name>Mg(2+)</name>
        <dbReference type="ChEBI" id="CHEBI:18420"/>
    </cofactor>
</comment>
<evidence type="ECO:0000313" key="10">
    <source>
        <dbReference type="EMBL" id="RAJ93911.1"/>
    </source>
</evidence>
<dbReference type="InterPro" id="IPR035919">
    <property type="entry name" value="EAL_sf"/>
</dbReference>
<dbReference type="SMART" id="SM00267">
    <property type="entry name" value="GGDEF"/>
    <property type="match status" value="1"/>
</dbReference>
<dbReference type="EMBL" id="QLMD01000015">
    <property type="protein sequence ID" value="RAJ93911.1"/>
    <property type="molecule type" value="Genomic_DNA"/>
</dbReference>
<evidence type="ECO:0000313" key="12">
    <source>
        <dbReference type="Proteomes" id="UP000249203"/>
    </source>
</evidence>
<dbReference type="Gene3D" id="3.20.20.450">
    <property type="entry name" value="EAL domain"/>
    <property type="match status" value="1"/>
</dbReference>
<proteinExistence type="predicted"/>
<evidence type="ECO:0000259" key="7">
    <source>
        <dbReference type="PROSITE" id="PS50839"/>
    </source>
</evidence>
<evidence type="ECO:0000256" key="2">
    <source>
        <dbReference type="ARBA" id="ARBA00004370"/>
    </source>
</evidence>
<dbReference type="GO" id="GO:0007165">
    <property type="term" value="P:signal transduction"/>
    <property type="evidence" value="ECO:0007669"/>
    <property type="project" value="UniProtKB-ARBA"/>
</dbReference>
<dbReference type="InterPro" id="IPR043128">
    <property type="entry name" value="Rev_trsase/Diguanyl_cyclase"/>
</dbReference>
<dbReference type="PROSITE" id="PS50839">
    <property type="entry name" value="CHASE"/>
    <property type="match status" value="1"/>
</dbReference>
<dbReference type="Pfam" id="PF00990">
    <property type="entry name" value="GGDEF"/>
    <property type="match status" value="1"/>
</dbReference>
<evidence type="ECO:0000256" key="4">
    <source>
        <dbReference type="ARBA" id="ARBA00022989"/>
    </source>
</evidence>
<dbReference type="EMBL" id="PIPK01000002">
    <property type="protein sequence ID" value="RUO27577.1"/>
    <property type="molecule type" value="Genomic_DNA"/>
</dbReference>
<keyword evidence="13" id="KW-1185">Reference proteome</keyword>
<dbReference type="InterPro" id="IPR029787">
    <property type="entry name" value="Nucleotide_cyclase"/>
</dbReference>
<dbReference type="PROSITE" id="PS50883">
    <property type="entry name" value="EAL"/>
    <property type="match status" value="1"/>
</dbReference>
<dbReference type="FunFam" id="3.30.70.270:FF:000001">
    <property type="entry name" value="Diguanylate cyclase domain protein"/>
    <property type="match status" value="1"/>
</dbReference>
<evidence type="ECO:0000256" key="5">
    <source>
        <dbReference type="ARBA" id="ARBA00023136"/>
    </source>
</evidence>
<dbReference type="CDD" id="cd01948">
    <property type="entry name" value="EAL"/>
    <property type="match status" value="1"/>
</dbReference>
<feature type="domain" description="GGDEF" evidence="9">
    <location>
        <begin position="321"/>
        <end position="454"/>
    </location>
</feature>
<evidence type="ECO:0000259" key="8">
    <source>
        <dbReference type="PROSITE" id="PS50883"/>
    </source>
</evidence>
<dbReference type="SUPFAM" id="SSF55073">
    <property type="entry name" value="Nucleotide cyclase"/>
    <property type="match status" value="1"/>
</dbReference>
<dbReference type="InterPro" id="IPR001633">
    <property type="entry name" value="EAL_dom"/>
</dbReference>
<reference evidence="10 12" key="2">
    <citation type="submission" date="2018-06" db="EMBL/GenBank/DDBJ databases">
        <title>Genomic Encyclopedia of Type Strains, Phase III (KMG-III): the genomes of soil and plant-associated and newly described type strains.</title>
        <authorList>
            <person name="Whitman W."/>
        </authorList>
    </citation>
    <scope>NUCLEOTIDE SEQUENCE [LARGE SCALE GENOMIC DNA]</scope>
    <source>
        <strain evidence="10 12">CGMCC 1.15366</strain>
    </source>
</reference>
<dbReference type="GO" id="GO:0003824">
    <property type="term" value="F:catalytic activity"/>
    <property type="evidence" value="ECO:0007669"/>
    <property type="project" value="UniProtKB-ARBA"/>
</dbReference>
<dbReference type="CDD" id="cd01949">
    <property type="entry name" value="GGDEF"/>
    <property type="match status" value="1"/>
</dbReference>
<dbReference type="PANTHER" id="PTHR44757">
    <property type="entry name" value="DIGUANYLATE CYCLASE DGCP"/>
    <property type="match status" value="1"/>
</dbReference>
<dbReference type="GO" id="GO:0016020">
    <property type="term" value="C:membrane"/>
    <property type="evidence" value="ECO:0007669"/>
    <property type="project" value="UniProtKB-SubCell"/>
</dbReference>
<dbReference type="InterPro" id="IPR000160">
    <property type="entry name" value="GGDEF_dom"/>
</dbReference>
<dbReference type="NCBIfam" id="TIGR00254">
    <property type="entry name" value="GGDEF"/>
    <property type="match status" value="1"/>
</dbReference>
<keyword evidence="5 6" id="KW-0472">Membrane</keyword>
<dbReference type="Proteomes" id="UP000287865">
    <property type="component" value="Unassembled WGS sequence"/>
</dbReference>
<dbReference type="RefSeq" id="WP_111570235.1">
    <property type="nucleotide sequence ID" value="NZ_PIPK01000002.1"/>
</dbReference>
<protein>
    <submittedName>
        <fullName evidence="11">Bifunctional diguanylate cyclase/phosphodiesterase</fullName>
    </submittedName>
    <submittedName>
        <fullName evidence="10">Diguanylate cyclase (GGDEF)-like protein</fullName>
    </submittedName>
</protein>
<feature type="transmembrane region" description="Helical" evidence="6">
    <location>
        <begin position="252"/>
        <end position="274"/>
    </location>
</feature>
<dbReference type="Gene3D" id="3.30.450.350">
    <property type="entry name" value="CHASE domain"/>
    <property type="match status" value="1"/>
</dbReference>